<proteinExistence type="predicted"/>
<dbReference type="RefSeq" id="WP_345704579.1">
    <property type="nucleotide sequence ID" value="NZ_BAABKV010000001.1"/>
</dbReference>
<protein>
    <submittedName>
        <fullName evidence="1">Uncharacterized protein</fullName>
    </submittedName>
</protein>
<keyword evidence="2" id="KW-1185">Reference proteome</keyword>
<evidence type="ECO:0000313" key="2">
    <source>
        <dbReference type="Proteomes" id="UP001596435"/>
    </source>
</evidence>
<evidence type="ECO:0000313" key="1">
    <source>
        <dbReference type="EMBL" id="MFC7179088.1"/>
    </source>
</evidence>
<sequence>MPIFGRRRSTAPRLAPELDDTELGRVCRQLTGPRIQGQLDLTAGLVEQLLRDAGSDWDRRTHRLAVLARVATPALAAVWRRQRPRDADPLVLHAWIDIAQARMAGALEDPRATVGRCRRAAELRPEDPAPWVALLAVHRLLRRPEPEVYPLCREIGARDAWNRTAHLEMLRYLSPDECGSHLQALDFAEAVRAAAPPGSAVAGLDLVLLTDRYRASLAQGGVTALGARRRWVLPDAEAALARALADWTTPGFLRHAAALGDLNLLAYALGQAGRIREAGPVFGALAGVVTPWPWALDGDPVEQFAHWRDQAPAAG</sequence>
<dbReference type="EMBL" id="JBHTAJ010000008">
    <property type="protein sequence ID" value="MFC7179088.1"/>
    <property type="molecule type" value="Genomic_DNA"/>
</dbReference>
<dbReference type="Proteomes" id="UP001596435">
    <property type="component" value="Unassembled WGS sequence"/>
</dbReference>
<gene>
    <name evidence="1" type="ORF">ACFQMG_05860</name>
</gene>
<reference evidence="2" key="1">
    <citation type="journal article" date="2019" name="Int. J. Syst. Evol. Microbiol.">
        <title>The Global Catalogue of Microorganisms (GCM) 10K type strain sequencing project: providing services to taxonomists for standard genome sequencing and annotation.</title>
        <authorList>
            <consortium name="The Broad Institute Genomics Platform"/>
            <consortium name="The Broad Institute Genome Sequencing Center for Infectious Disease"/>
            <person name="Wu L."/>
            <person name="Ma J."/>
        </authorList>
    </citation>
    <scope>NUCLEOTIDE SEQUENCE [LARGE SCALE GENOMIC DNA]</scope>
    <source>
        <strain evidence="2">CGMCC 1.12859</strain>
    </source>
</reference>
<organism evidence="1 2">
    <name type="scientific">Kitasatospora paranensis</name>
    <dbReference type="NCBI Taxonomy" id="258053"/>
    <lineage>
        <taxon>Bacteria</taxon>
        <taxon>Bacillati</taxon>
        <taxon>Actinomycetota</taxon>
        <taxon>Actinomycetes</taxon>
        <taxon>Kitasatosporales</taxon>
        <taxon>Streptomycetaceae</taxon>
        <taxon>Kitasatospora</taxon>
    </lineage>
</organism>
<accession>A0ABW2FPG3</accession>
<comment type="caution">
    <text evidence="1">The sequence shown here is derived from an EMBL/GenBank/DDBJ whole genome shotgun (WGS) entry which is preliminary data.</text>
</comment>
<name>A0ABW2FPG3_9ACTN</name>